<dbReference type="Proteomes" id="UP000011723">
    <property type="component" value="Chromosome"/>
</dbReference>
<dbReference type="Gene3D" id="3.40.50.1820">
    <property type="entry name" value="alpha/beta hydrolase"/>
    <property type="match status" value="1"/>
</dbReference>
<dbReference type="PANTHER" id="PTHR43194">
    <property type="entry name" value="HYDROLASE ALPHA/BETA FOLD FAMILY"/>
    <property type="match status" value="1"/>
</dbReference>
<reference evidence="2 3" key="1">
    <citation type="journal article" date="2012" name="Stand. Genomic Sci.">
        <title>Genome sequence of the halotolerant bacterium Corynebacterium halotolerans type strain YIM 70093(T) (= DSM 44683(T)).</title>
        <authorList>
            <person name="Ruckert C."/>
            <person name="Albersmeier A."/>
            <person name="Al-Dilaimi A."/>
            <person name="Niehaus K."/>
            <person name="Szczepanowski R."/>
            <person name="Kalinowski J."/>
        </authorList>
    </citation>
    <scope>NUCLEOTIDE SEQUENCE [LARGE SCALE GENOMIC DNA]</scope>
    <source>
        <strain evidence="2">YIM 70093</strain>
    </source>
</reference>
<dbReference type="InterPro" id="IPR000073">
    <property type="entry name" value="AB_hydrolase_1"/>
</dbReference>
<proteinExistence type="predicted"/>
<dbReference type="STRING" id="1121362.A605_11385"/>
<dbReference type="InterPro" id="IPR029058">
    <property type="entry name" value="AB_hydrolase_fold"/>
</dbReference>
<keyword evidence="2" id="KW-0378">Hydrolase</keyword>
<dbReference type="HOGENOM" id="CLU_1040976_0_0_11"/>
<dbReference type="OrthoDB" id="63519at2"/>
<evidence type="ECO:0000313" key="3">
    <source>
        <dbReference type="Proteomes" id="UP000011723"/>
    </source>
</evidence>
<feature type="domain" description="AB hydrolase-1" evidence="1">
    <location>
        <begin position="25"/>
        <end position="247"/>
    </location>
</feature>
<accession>M1NUV3</accession>
<evidence type="ECO:0000313" key="2">
    <source>
        <dbReference type="EMBL" id="AGF73277.1"/>
    </source>
</evidence>
<dbReference type="SUPFAM" id="SSF53474">
    <property type="entry name" value="alpha/beta-Hydrolases"/>
    <property type="match status" value="1"/>
</dbReference>
<dbReference type="eggNOG" id="COG0596">
    <property type="taxonomic scope" value="Bacteria"/>
</dbReference>
<sequence length="267" mass="28319">MSEHVETAFGDTVAFDRYGGQGPGLLFVAGAGPWRETDPVTTRTAELLAEQGIAAIVYDRLGRGESQVEGIPITLDREVAAVEALLGELPGPTVLCGHSSGTAIGLYAAGRGMPVAGLALWEGPLSPDEGGAVEWAVEFGRLLDARDLTAALRHFMRDIPVELVEMLEASASFPVMVEQVDSQRPDADALAWAKSAAHEELFGSVSVPVLAMVGEQTYPELVEGAEWIAGSIPDARWKRVPGAYHTWEPGPMAAELAQFVRTVSQAG</sequence>
<dbReference type="EMBL" id="CP003697">
    <property type="protein sequence ID" value="AGF73277.1"/>
    <property type="molecule type" value="Genomic_DNA"/>
</dbReference>
<dbReference type="PANTHER" id="PTHR43194:SF5">
    <property type="entry name" value="PIMELOYL-[ACYL-CARRIER PROTEIN] METHYL ESTER ESTERASE"/>
    <property type="match status" value="1"/>
</dbReference>
<protein>
    <submittedName>
        <fullName evidence="2">Abhydrolase domain-containing protein 11</fullName>
    </submittedName>
</protein>
<dbReference type="InterPro" id="IPR050228">
    <property type="entry name" value="Carboxylesterase_BioH"/>
</dbReference>
<dbReference type="Pfam" id="PF12697">
    <property type="entry name" value="Abhydrolase_6"/>
    <property type="match status" value="1"/>
</dbReference>
<evidence type="ECO:0000259" key="1">
    <source>
        <dbReference type="Pfam" id="PF12697"/>
    </source>
</evidence>
<dbReference type="PATRIC" id="fig|1121362.3.peg.2309"/>
<dbReference type="AlphaFoldDB" id="M1NUV3"/>
<dbReference type="KEGG" id="chn:A605_11385"/>
<keyword evidence="3" id="KW-1185">Reference proteome</keyword>
<organism evidence="2 3">
    <name type="scientific">Corynebacterium halotolerans YIM 70093 = DSM 44683</name>
    <dbReference type="NCBI Taxonomy" id="1121362"/>
    <lineage>
        <taxon>Bacteria</taxon>
        <taxon>Bacillati</taxon>
        <taxon>Actinomycetota</taxon>
        <taxon>Actinomycetes</taxon>
        <taxon>Mycobacteriales</taxon>
        <taxon>Corynebacteriaceae</taxon>
        <taxon>Corynebacterium</taxon>
    </lineage>
</organism>
<gene>
    <name evidence="2" type="ORF">A605_11385</name>
</gene>
<name>M1NUV3_9CORY</name>
<dbReference type="GO" id="GO:0016787">
    <property type="term" value="F:hydrolase activity"/>
    <property type="evidence" value="ECO:0007669"/>
    <property type="project" value="UniProtKB-KW"/>
</dbReference>
<dbReference type="RefSeq" id="WP_015401693.1">
    <property type="nucleotide sequence ID" value="NC_020302.1"/>
</dbReference>